<feature type="domain" description="Rhodopsin" evidence="8">
    <location>
        <begin position="23"/>
        <end position="261"/>
    </location>
</feature>
<evidence type="ECO:0000256" key="7">
    <source>
        <dbReference type="SAM" id="Phobius"/>
    </source>
</evidence>
<dbReference type="AlphaFoldDB" id="A0A179F130"/>
<feature type="transmembrane region" description="Helical" evidence="7">
    <location>
        <begin position="38"/>
        <end position="61"/>
    </location>
</feature>
<evidence type="ECO:0000256" key="5">
    <source>
        <dbReference type="ARBA" id="ARBA00038359"/>
    </source>
</evidence>
<sequence>MDSQTLIIHWLFSWIALLIMGTRLVWRRVAKETYNMGDYCTIGAIVCALARLSLIHVTLIWGTNKLSDAYRSTHVLTVTDIYQREIGSKLVIVNRFFYNSYLWLQKLTLLDLNIRLIRHNRFENAIIRTYLVVFFISYVAVQVMTFAECRPFHLYWQVVPSPGKCAEAQIQLFVLGILNIITDIMLFVLPIPVVLKLQVPWRKKAQIVALFALGVFIIAITLIRLPINSSHGLSQDNRTTWMATELVTSAIVVNAPAIYGLWNKKRVQQRTLTHQSNTRSQSGSRKESTYKTTILGSGDSYSLGPMPKVGAGIWQTREVTVVEDVQGEGRRDKDDEELSEELGYSTRCSSEREFMRR</sequence>
<keyword evidence="3 7" id="KW-1133">Transmembrane helix</keyword>
<dbReference type="Pfam" id="PF20684">
    <property type="entry name" value="Fung_rhodopsin"/>
    <property type="match status" value="1"/>
</dbReference>
<evidence type="ECO:0000256" key="4">
    <source>
        <dbReference type="ARBA" id="ARBA00023136"/>
    </source>
</evidence>
<dbReference type="RefSeq" id="XP_018137211.1">
    <property type="nucleotide sequence ID" value="XM_018292497.1"/>
</dbReference>
<evidence type="ECO:0000259" key="8">
    <source>
        <dbReference type="Pfam" id="PF20684"/>
    </source>
</evidence>
<evidence type="ECO:0000313" key="10">
    <source>
        <dbReference type="Proteomes" id="UP000078397"/>
    </source>
</evidence>
<dbReference type="GO" id="GO:0016020">
    <property type="term" value="C:membrane"/>
    <property type="evidence" value="ECO:0007669"/>
    <property type="project" value="UniProtKB-SubCell"/>
</dbReference>
<organism evidence="9 10">
    <name type="scientific">Pochonia chlamydosporia 170</name>
    <dbReference type="NCBI Taxonomy" id="1380566"/>
    <lineage>
        <taxon>Eukaryota</taxon>
        <taxon>Fungi</taxon>
        <taxon>Dikarya</taxon>
        <taxon>Ascomycota</taxon>
        <taxon>Pezizomycotina</taxon>
        <taxon>Sordariomycetes</taxon>
        <taxon>Hypocreomycetidae</taxon>
        <taxon>Hypocreales</taxon>
        <taxon>Clavicipitaceae</taxon>
        <taxon>Pochonia</taxon>
    </lineage>
</organism>
<dbReference type="OrthoDB" id="3903189at2759"/>
<comment type="caution">
    <text evidence="9">The sequence shown here is derived from an EMBL/GenBank/DDBJ whole genome shotgun (WGS) entry which is preliminary data.</text>
</comment>
<feature type="transmembrane region" description="Helical" evidence="7">
    <location>
        <begin position="239"/>
        <end position="262"/>
    </location>
</feature>
<accession>A0A179F130</accession>
<dbReference type="Proteomes" id="UP000078397">
    <property type="component" value="Unassembled WGS sequence"/>
</dbReference>
<protein>
    <recommendedName>
        <fullName evidence="8">Rhodopsin domain-containing protein</fullName>
    </recommendedName>
</protein>
<keyword evidence="10" id="KW-1185">Reference proteome</keyword>
<feature type="transmembrane region" description="Helical" evidence="7">
    <location>
        <begin position="170"/>
        <end position="195"/>
    </location>
</feature>
<dbReference type="PANTHER" id="PTHR33048:SF166">
    <property type="entry name" value="PTH11-LIKE INTEGRAL MEMBRANE PROTEIN"/>
    <property type="match status" value="1"/>
</dbReference>
<feature type="compositionally biased region" description="Polar residues" evidence="6">
    <location>
        <begin position="270"/>
        <end position="283"/>
    </location>
</feature>
<keyword evidence="4 7" id="KW-0472">Membrane</keyword>
<dbReference type="EMBL" id="LSBJ02000010">
    <property type="protein sequence ID" value="OAQ59156.1"/>
    <property type="molecule type" value="Genomic_DNA"/>
</dbReference>
<evidence type="ECO:0000256" key="2">
    <source>
        <dbReference type="ARBA" id="ARBA00022692"/>
    </source>
</evidence>
<dbReference type="InterPro" id="IPR052337">
    <property type="entry name" value="SAT4-like"/>
</dbReference>
<feature type="region of interest" description="Disordered" evidence="6">
    <location>
        <begin position="270"/>
        <end position="291"/>
    </location>
</feature>
<gene>
    <name evidence="9" type="ORF">VFPPC_14729</name>
</gene>
<feature type="transmembrane region" description="Helical" evidence="7">
    <location>
        <begin position="125"/>
        <end position="147"/>
    </location>
</feature>
<feature type="region of interest" description="Disordered" evidence="6">
    <location>
        <begin position="325"/>
        <end position="357"/>
    </location>
</feature>
<feature type="transmembrane region" description="Helical" evidence="7">
    <location>
        <begin position="6"/>
        <end position="26"/>
    </location>
</feature>
<name>A0A179F130_METCM</name>
<evidence type="ECO:0000256" key="6">
    <source>
        <dbReference type="SAM" id="MobiDB-lite"/>
    </source>
</evidence>
<comment type="subcellular location">
    <subcellularLocation>
        <location evidence="1">Membrane</location>
        <topology evidence="1">Multi-pass membrane protein</topology>
    </subcellularLocation>
</comment>
<reference evidence="9 10" key="1">
    <citation type="journal article" date="2016" name="PLoS Pathog.">
        <title>Biosynthesis of antibiotic leucinostatins in bio-control fungus Purpureocillium lilacinum and their inhibition on phytophthora revealed by genome mining.</title>
        <authorList>
            <person name="Wang G."/>
            <person name="Liu Z."/>
            <person name="Lin R."/>
            <person name="Li E."/>
            <person name="Mao Z."/>
            <person name="Ling J."/>
            <person name="Yang Y."/>
            <person name="Yin W.B."/>
            <person name="Xie B."/>
        </authorList>
    </citation>
    <scope>NUCLEOTIDE SEQUENCE [LARGE SCALE GENOMIC DNA]</scope>
    <source>
        <strain evidence="9">170</strain>
    </source>
</reference>
<dbReference type="KEGG" id="pchm:VFPPC_14729"/>
<evidence type="ECO:0000256" key="1">
    <source>
        <dbReference type="ARBA" id="ARBA00004141"/>
    </source>
</evidence>
<comment type="similarity">
    <text evidence="5">Belongs to the SAT4 family.</text>
</comment>
<evidence type="ECO:0000313" key="9">
    <source>
        <dbReference type="EMBL" id="OAQ59156.1"/>
    </source>
</evidence>
<feature type="transmembrane region" description="Helical" evidence="7">
    <location>
        <begin position="207"/>
        <end position="227"/>
    </location>
</feature>
<dbReference type="STRING" id="1380566.A0A179F130"/>
<proteinExistence type="inferred from homology"/>
<keyword evidence="2 7" id="KW-0812">Transmembrane</keyword>
<dbReference type="PANTHER" id="PTHR33048">
    <property type="entry name" value="PTH11-LIKE INTEGRAL MEMBRANE PROTEIN (AFU_ORTHOLOGUE AFUA_5G11245)"/>
    <property type="match status" value="1"/>
</dbReference>
<evidence type="ECO:0000256" key="3">
    <source>
        <dbReference type="ARBA" id="ARBA00022989"/>
    </source>
</evidence>
<dbReference type="GeneID" id="28856491"/>
<dbReference type="InterPro" id="IPR049326">
    <property type="entry name" value="Rhodopsin_dom_fungi"/>
</dbReference>